<dbReference type="InterPro" id="IPR002554">
    <property type="entry name" value="PP2A_B56"/>
</dbReference>
<reference evidence="2" key="3">
    <citation type="submission" date="2018-08" db="UniProtKB">
        <authorList>
            <consortium name="EnsemblPlants"/>
        </authorList>
    </citation>
    <scope>IDENTIFICATION</scope>
    <source>
        <strain evidence="2">cv. Bd21</strain>
    </source>
</reference>
<dbReference type="Proteomes" id="UP000008810">
    <property type="component" value="Chromosome 4"/>
</dbReference>
<protein>
    <recommendedName>
        <fullName evidence="4">Serine/threonine protein phosphatase 2A regulatory subunit</fullName>
    </recommendedName>
</protein>
<dbReference type="AlphaFoldDB" id="I1ISD9"/>
<dbReference type="SUPFAM" id="SSF48371">
    <property type="entry name" value="ARM repeat"/>
    <property type="match status" value="1"/>
</dbReference>
<accession>I1ISD9</accession>
<dbReference type="Gramene" id="KQJ91276">
    <property type="protein sequence ID" value="KQJ91276"/>
    <property type="gene ID" value="BRADI_4g36775v3"/>
</dbReference>
<reference evidence="1" key="2">
    <citation type="submission" date="2017-06" db="EMBL/GenBank/DDBJ databases">
        <title>WGS assembly of Brachypodium distachyon.</title>
        <authorList>
            <consortium name="The International Brachypodium Initiative"/>
            <person name="Lucas S."/>
            <person name="Harmon-Smith M."/>
            <person name="Lail K."/>
            <person name="Tice H."/>
            <person name="Grimwood J."/>
            <person name="Bruce D."/>
            <person name="Barry K."/>
            <person name="Shu S."/>
            <person name="Lindquist E."/>
            <person name="Wang M."/>
            <person name="Pitluck S."/>
            <person name="Vogel J.P."/>
            <person name="Garvin D.F."/>
            <person name="Mockler T.C."/>
            <person name="Schmutz J."/>
            <person name="Rokhsar D."/>
            <person name="Bevan M.W."/>
        </authorList>
    </citation>
    <scope>NUCLEOTIDE SEQUENCE</scope>
    <source>
        <strain evidence="1">Bd21</strain>
    </source>
</reference>
<dbReference type="EnsemblPlants" id="KQJ91276">
    <property type="protein sequence ID" value="KQJ91276"/>
    <property type="gene ID" value="BRADI_4g36775v3"/>
</dbReference>
<dbReference type="EMBL" id="CM000883">
    <property type="protein sequence ID" value="KQJ91276.1"/>
    <property type="molecule type" value="Genomic_DNA"/>
</dbReference>
<keyword evidence="3" id="KW-1185">Reference proteome</keyword>
<name>I1ISD9_BRADI</name>
<dbReference type="OrthoDB" id="768580at2759"/>
<dbReference type="InterPro" id="IPR016024">
    <property type="entry name" value="ARM-type_fold"/>
</dbReference>
<dbReference type="PANTHER" id="PTHR10257">
    <property type="entry name" value="SERINE/THREONINE PROTEIN PHOSPHATASE 2A PP2A REGULATORY SUBUNIT B"/>
    <property type="match status" value="1"/>
</dbReference>
<sequence>MGAATEVARAAPLAAAKRRSTTLLHLLQLENPDGVFVFTLPPPSPEPEAETLIDKIGSCCRVFAFSDAGEPASERDAKRERLSEVLDAVRSSSTSIDTKNKQQPAPGLDHRVMAALVKMLAANLFREMPPPPPSASCPLADAPAAIDEESPAVSLLPSWPHLQAVYDILLAMVAGAGDDDATKSLRHHLDRRFLASLVSLFASDDPRERDRLKTAYHMLYSKLTPDRAFMRRSMAAALLRFAHHDSSSSSPAGVGELLEICGSIINGFAVPLKEEHRGFLLRVLMPLHRTRWLHAYHRQLVYCVLQFVHKEPALVGAVVQGILRRWPVTNCQKEVLLIDELEEIVEVLQQDQFDALAVPICSRIARCATSCSSQVAERALYVWNNERFLELACSSSDGGATMERILPAFVASIEDNLERHWSKCVRDVTGSVKALLQQMAPEMYARCAAGLAASRAEADADADARADRWRRIEAAAAANAAT</sequence>
<dbReference type="RefSeq" id="XP_003576786.1">
    <property type="nucleotide sequence ID" value="XM_003576738.4"/>
</dbReference>
<dbReference type="HOGENOM" id="CLU_012437_4_1_1"/>
<dbReference type="eggNOG" id="KOG2085">
    <property type="taxonomic scope" value="Eukaryota"/>
</dbReference>
<dbReference type="GO" id="GO:0007165">
    <property type="term" value="P:signal transduction"/>
    <property type="evidence" value="ECO:0007669"/>
    <property type="project" value="InterPro"/>
</dbReference>
<dbReference type="GO" id="GO:0072542">
    <property type="term" value="F:protein phosphatase activator activity"/>
    <property type="evidence" value="ECO:0000318"/>
    <property type="project" value="GO_Central"/>
</dbReference>
<evidence type="ECO:0000313" key="1">
    <source>
        <dbReference type="EMBL" id="KQJ91276.1"/>
    </source>
</evidence>
<dbReference type="GO" id="GO:0000159">
    <property type="term" value="C:protein phosphatase type 2A complex"/>
    <property type="evidence" value="ECO:0007669"/>
    <property type="project" value="InterPro"/>
</dbReference>
<organism evidence="1">
    <name type="scientific">Brachypodium distachyon</name>
    <name type="common">Purple false brome</name>
    <name type="synonym">Trachynia distachya</name>
    <dbReference type="NCBI Taxonomy" id="15368"/>
    <lineage>
        <taxon>Eukaryota</taxon>
        <taxon>Viridiplantae</taxon>
        <taxon>Streptophyta</taxon>
        <taxon>Embryophyta</taxon>
        <taxon>Tracheophyta</taxon>
        <taxon>Spermatophyta</taxon>
        <taxon>Magnoliopsida</taxon>
        <taxon>Liliopsida</taxon>
        <taxon>Poales</taxon>
        <taxon>Poaceae</taxon>
        <taxon>BOP clade</taxon>
        <taxon>Pooideae</taxon>
        <taxon>Stipodae</taxon>
        <taxon>Brachypodieae</taxon>
        <taxon>Brachypodium</taxon>
    </lineage>
</organism>
<dbReference type="Gene3D" id="1.25.10.10">
    <property type="entry name" value="Leucine-rich Repeat Variant"/>
    <property type="match status" value="1"/>
</dbReference>
<dbReference type="GeneID" id="100844608"/>
<dbReference type="GO" id="GO:0051177">
    <property type="term" value="P:meiotic sister chromatid cohesion"/>
    <property type="evidence" value="ECO:0000318"/>
    <property type="project" value="GO_Central"/>
</dbReference>
<evidence type="ECO:0000313" key="3">
    <source>
        <dbReference type="Proteomes" id="UP000008810"/>
    </source>
</evidence>
<dbReference type="PANTHER" id="PTHR10257:SF28">
    <property type="entry name" value="SERINE_THREONINE PROTEIN PHOSPHATASE 2A REGULATORY SUBUNIT"/>
    <property type="match status" value="1"/>
</dbReference>
<dbReference type="OMA" id="KCLNSWN"/>
<dbReference type="Pfam" id="PF01603">
    <property type="entry name" value="B56"/>
    <property type="match status" value="1"/>
</dbReference>
<evidence type="ECO:0000313" key="2">
    <source>
        <dbReference type="EnsemblPlants" id="KQJ91276"/>
    </source>
</evidence>
<dbReference type="InterPro" id="IPR011989">
    <property type="entry name" value="ARM-like"/>
</dbReference>
<dbReference type="KEGG" id="bdi:100844608"/>
<dbReference type="FunCoup" id="I1ISD9">
    <property type="interactions" value="84"/>
</dbReference>
<dbReference type="FunFam" id="1.25.10.10:FF:000548">
    <property type="entry name" value="Serine/threonine protein phosphatase 2A regulatory subunit"/>
    <property type="match status" value="1"/>
</dbReference>
<reference evidence="1 2" key="1">
    <citation type="journal article" date="2010" name="Nature">
        <title>Genome sequencing and analysis of the model grass Brachypodium distachyon.</title>
        <authorList>
            <consortium name="International Brachypodium Initiative"/>
        </authorList>
    </citation>
    <scope>NUCLEOTIDE SEQUENCE [LARGE SCALE GENOMIC DNA]</scope>
    <source>
        <strain evidence="1 2">Bd21</strain>
    </source>
</reference>
<gene>
    <name evidence="2" type="primary">LOC100844608</name>
    <name evidence="1" type="ORF">BRADI_4g36775v3</name>
</gene>
<proteinExistence type="predicted"/>
<evidence type="ECO:0008006" key="4">
    <source>
        <dbReference type="Google" id="ProtNLM"/>
    </source>
</evidence>
<dbReference type="STRING" id="15368.I1ISD9"/>